<proteinExistence type="inferred from homology"/>
<accession>V4ME73</accession>
<dbReference type="GO" id="GO:0009090">
    <property type="term" value="P:homoserine biosynthetic process"/>
    <property type="evidence" value="ECO:0007669"/>
    <property type="project" value="TreeGrafter"/>
</dbReference>
<keyword evidence="4" id="KW-0808">Transferase</keyword>
<dbReference type="GO" id="GO:0004072">
    <property type="term" value="F:aspartate kinase activity"/>
    <property type="evidence" value="ECO:0007669"/>
    <property type="project" value="UniProtKB-EC"/>
</dbReference>
<evidence type="ECO:0000256" key="1">
    <source>
        <dbReference type="ARBA" id="ARBA00010122"/>
    </source>
</evidence>
<sequence>MFRSTAMNFSSPVVSMIWTKIFRRDFELPMKLSLEQSKILAFYNQSFPFTQFKGYYFTTSELPEPLMVMATEKAFDIFDDEEDDPLIASEECPTRQDECPIKNFGCLCACTRNLKLGISVDVVATTEVSISLTLDPSKFCSKELIQQASLWLCNLLLYIVNLLQHRPIICLIGNVLRSSLILEKQGFRVLRTNGDNVQMISQGPSRVNILLIVNDDAAEHCVKALPSPLSLLRD</sequence>
<name>V4ME73_EUTSA</name>
<dbReference type="GO" id="GO:0009570">
    <property type="term" value="C:chloroplast stroma"/>
    <property type="evidence" value="ECO:0007669"/>
    <property type="project" value="TreeGrafter"/>
</dbReference>
<keyword evidence="9" id="KW-1185">Reference proteome</keyword>
<feature type="domain" description="Aspartokinase ACT" evidence="7">
    <location>
        <begin position="169"/>
        <end position="225"/>
    </location>
</feature>
<evidence type="ECO:0000313" key="9">
    <source>
        <dbReference type="Proteomes" id="UP000030689"/>
    </source>
</evidence>
<dbReference type="InterPro" id="IPR054352">
    <property type="entry name" value="ACT_Aspartokinase"/>
</dbReference>
<dbReference type="Proteomes" id="UP000030689">
    <property type="component" value="Unassembled WGS sequence"/>
</dbReference>
<dbReference type="eggNOG" id="KOG0456">
    <property type="taxonomic scope" value="Eukaryota"/>
</dbReference>
<dbReference type="Gramene" id="ESQ29546">
    <property type="protein sequence ID" value="ESQ29546"/>
    <property type="gene ID" value="EUTSA_v10024044mg"/>
</dbReference>
<dbReference type="GO" id="GO:0005829">
    <property type="term" value="C:cytosol"/>
    <property type="evidence" value="ECO:0007669"/>
    <property type="project" value="TreeGrafter"/>
</dbReference>
<keyword evidence="3" id="KW-0547">Nucleotide-binding</keyword>
<dbReference type="PANTHER" id="PTHR21499">
    <property type="entry name" value="ASPARTATE KINASE"/>
    <property type="match status" value="1"/>
</dbReference>
<dbReference type="STRING" id="72664.V4ME73"/>
<dbReference type="GO" id="GO:0005524">
    <property type="term" value="F:ATP binding"/>
    <property type="evidence" value="ECO:0007669"/>
    <property type="project" value="UniProtKB-KW"/>
</dbReference>
<evidence type="ECO:0000256" key="3">
    <source>
        <dbReference type="ARBA" id="ARBA00022741"/>
    </source>
</evidence>
<keyword evidence="5" id="KW-0067">ATP-binding</keyword>
<dbReference type="AlphaFoldDB" id="V4ME73"/>
<dbReference type="EC" id="2.7.2.4" evidence="2"/>
<evidence type="ECO:0000313" key="8">
    <source>
        <dbReference type="EMBL" id="ESQ29546.1"/>
    </source>
</evidence>
<protein>
    <recommendedName>
        <fullName evidence="2">aspartate kinase</fullName>
        <ecNumber evidence="2">2.7.2.4</ecNumber>
    </recommendedName>
</protein>
<evidence type="ECO:0000256" key="6">
    <source>
        <dbReference type="ARBA" id="ARBA00034478"/>
    </source>
</evidence>
<dbReference type="GO" id="GO:0009089">
    <property type="term" value="P:lysine biosynthetic process via diaminopimelate"/>
    <property type="evidence" value="ECO:0007669"/>
    <property type="project" value="TreeGrafter"/>
</dbReference>
<dbReference type="Gene3D" id="3.30.70.260">
    <property type="match status" value="2"/>
</dbReference>
<organism evidence="8 9">
    <name type="scientific">Eutrema salsugineum</name>
    <name type="common">Saltwater cress</name>
    <name type="synonym">Sisymbrium salsugineum</name>
    <dbReference type="NCBI Taxonomy" id="72664"/>
    <lineage>
        <taxon>Eukaryota</taxon>
        <taxon>Viridiplantae</taxon>
        <taxon>Streptophyta</taxon>
        <taxon>Embryophyta</taxon>
        <taxon>Tracheophyta</taxon>
        <taxon>Spermatophyta</taxon>
        <taxon>Magnoliopsida</taxon>
        <taxon>eudicotyledons</taxon>
        <taxon>Gunneridae</taxon>
        <taxon>Pentapetalae</taxon>
        <taxon>rosids</taxon>
        <taxon>malvids</taxon>
        <taxon>Brassicales</taxon>
        <taxon>Brassicaceae</taxon>
        <taxon>Eutremeae</taxon>
        <taxon>Eutrema</taxon>
    </lineage>
</organism>
<evidence type="ECO:0000256" key="4">
    <source>
        <dbReference type="ARBA" id="ARBA00022777"/>
    </source>
</evidence>
<evidence type="ECO:0000256" key="2">
    <source>
        <dbReference type="ARBA" id="ARBA00013059"/>
    </source>
</evidence>
<keyword evidence="4" id="KW-0418">Kinase</keyword>
<comment type="pathway">
    <text evidence="6">Amino-acid biosynthesis; L-methionine biosynthesis via de novo pathway.</text>
</comment>
<dbReference type="Pfam" id="PF22468">
    <property type="entry name" value="ACT_9"/>
    <property type="match status" value="1"/>
</dbReference>
<evidence type="ECO:0000259" key="7">
    <source>
        <dbReference type="Pfam" id="PF22468"/>
    </source>
</evidence>
<dbReference type="EMBL" id="KI517881">
    <property type="protein sequence ID" value="ESQ29546.1"/>
    <property type="molecule type" value="Genomic_DNA"/>
</dbReference>
<dbReference type="InterPro" id="IPR045865">
    <property type="entry name" value="ACT-like_dom_sf"/>
</dbReference>
<comment type="similarity">
    <text evidence="1">Belongs to the aspartokinase family.</text>
</comment>
<dbReference type="SUPFAM" id="SSF55021">
    <property type="entry name" value="ACT-like"/>
    <property type="match status" value="1"/>
</dbReference>
<dbReference type="PANTHER" id="PTHR21499:SF59">
    <property type="entry name" value="ASPARTOKINASE"/>
    <property type="match status" value="1"/>
</dbReference>
<reference evidence="8 9" key="1">
    <citation type="journal article" date="2013" name="Front. Plant Sci.">
        <title>The Reference Genome of the Halophytic Plant Eutrema salsugineum.</title>
        <authorList>
            <person name="Yang R."/>
            <person name="Jarvis D.E."/>
            <person name="Chen H."/>
            <person name="Beilstein M.A."/>
            <person name="Grimwood J."/>
            <person name="Jenkins J."/>
            <person name="Shu S."/>
            <person name="Prochnik S."/>
            <person name="Xin M."/>
            <person name="Ma C."/>
            <person name="Schmutz J."/>
            <person name="Wing R.A."/>
            <person name="Mitchell-Olds T."/>
            <person name="Schumaker K.S."/>
            <person name="Wang X."/>
        </authorList>
    </citation>
    <scope>NUCLEOTIDE SEQUENCE [LARGE SCALE GENOMIC DNA]</scope>
</reference>
<evidence type="ECO:0000256" key="5">
    <source>
        <dbReference type="ARBA" id="ARBA00022840"/>
    </source>
</evidence>
<dbReference type="KEGG" id="eus:EUTSA_v10024044mg"/>
<gene>
    <name evidence="8" type="ORF">EUTSA_v10024044mg</name>
</gene>
<feature type="non-terminal residue" evidence="8">
    <location>
        <position position="234"/>
    </location>
</feature>